<evidence type="ECO:0000313" key="2">
    <source>
        <dbReference type="Proteomes" id="UP000007015"/>
    </source>
</evidence>
<dbReference type="Proteomes" id="UP000007015">
    <property type="component" value="Chromosome 10"/>
</dbReference>
<sequence>MAARRLAAVTGDAQPGGDTQPGGDVRAGCDNRRRAAWAATRGLAAVTGGARAGCDNRRRAAWAAARGLAAVTGGARCFQHGHVVIIELVLRTLGIGDMVLFLVLVGPDSVVVLTDNELRTVHMWADDSGGSDLFGFGPSWPDGIIVLIDDIALAAAA</sequence>
<dbReference type="EMBL" id="CM000135">
    <property type="protein sequence ID" value="EEC66833.1"/>
    <property type="molecule type" value="Genomic_DNA"/>
</dbReference>
<dbReference type="HOGENOM" id="CLU_1987316_0_0_1"/>
<keyword evidence="2" id="KW-1185">Reference proteome</keyword>
<dbReference type="AlphaFoldDB" id="B8BGI1"/>
<protein>
    <submittedName>
        <fullName evidence="1">Uncharacterized protein</fullName>
    </submittedName>
</protein>
<accession>B8BGI1</accession>
<gene>
    <name evidence="1" type="ORF">OsI_33291</name>
</gene>
<proteinExistence type="predicted"/>
<evidence type="ECO:0000313" key="1">
    <source>
        <dbReference type="EMBL" id="EEC66833.1"/>
    </source>
</evidence>
<dbReference type="Gramene" id="BGIOSGA032803-TA">
    <property type="protein sequence ID" value="BGIOSGA032803-PA"/>
    <property type="gene ID" value="BGIOSGA032803"/>
</dbReference>
<name>B8BGI1_ORYSI</name>
<organism evidence="1 2">
    <name type="scientific">Oryza sativa subsp. indica</name>
    <name type="common">Rice</name>
    <dbReference type="NCBI Taxonomy" id="39946"/>
    <lineage>
        <taxon>Eukaryota</taxon>
        <taxon>Viridiplantae</taxon>
        <taxon>Streptophyta</taxon>
        <taxon>Embryophyta</taxon>
        <taxon>Tracheophyta</taxon>
        <taxon>Spermatophyta</taxon>
        <taxon>Magnoliopsida</taxon>
        <taxon>Liliopsida</taxon>
        <taxon>Poales</taxon>
        <taxon>Poaceae</taxon>
        <taxon>BOP clade</taxon>
        <taxon>Oryzoideae</taxon>
        <taxon>Oryzeae</taxon>
        <taxon>Oryzinae</taxon>
        <taxon>Oryza</taxon>
        <taxon>Oryza sativa</taxon>
    </lineage>
</organism>
<reference evidence="1 2" key="1">
    <citation type="journal article" date="2005" name="PLoS Biol.">
        <title>The genomes of Oryza sativa: a history of duplications.</title>
        <authorList>
            <person name="Yu J."/>
            <person name="Wang J."/>
            <person name="Lin W."/>
            <person name="Li S."/>
            <person name="Li H."/>
            <person name="Zhou J."/>
            <person name="Ni P."/>
            <person name="Dong W."/>
            <person name="Hu S."/>
            <person name="Zeng C."/>
            <person name="Zhang J."/>
            <person name="Zhang Y."/>
            <person name="Li R."/>
            <person name="Xu Z."/>
            <person name="Li S."/>
            <person name="Li X."/>
            <person name="Zheng H."/>
            <person name="Cong L."/>
            <person name="Lin L."/>
            <person name="Yin J."/>
            <person name="Geng J."/>
            <person name="Li G."/>
            <person name="Shi J."/>
            <person name="Liu J."/>
            <person name="Lv H."/>
            <person name="Li J."/>
            <person name="Wang J."/>
            <person name="Deng Y."/>
            <person name="Ran L."/>
            <person name="Shi X."/>
            <person name="Wang X."/>
            <person name="Wu Q."/>
            <person name="Li C."/>
            <person name="Ren X."/>
            <person name="Wang J."/>
            <person name="Wang X."/>
            <person name="Li D."/>
            <person name="Liu D."/>
            <person name="Zhang X."/>
            <person name="Ji Z."/>
            <person name="Zhao W."/>
            <person name="Sun Y."/>
            <person name="Zhang Z."/>
            <person name="Bao J."/>
            <person name="Han Y."/>
            <person name="Dong L."/>
            <person name="Ji J."/>
            <person name="Chen P."/>
            <person name="Wu S."/>
            <person name="Liu J."/>
            <person name="Xiao Y."/>
            <person name="Bu D."/>
            <person name="Tan J."/>
            <person name="Yang L."/>
            <person name="Ye C."/>
            <person name="Zhang J."/>
            <person name="Xu J."/>
            <person name="Zhou Y."/>
            <person name="Yu Y."/>
            <person name="Zhang B."/>
            <person name="Zhuang S."/>
            <person name="Wei H."/>
            <person name="Liu B."/>
            <person name="Lei M."/>
            <person name="Yu H."/>
            <person name="Li Y."/>
            <person name="Xu H."/>
            <person name="Wei S."/>
            <person name="He X."/>
            <person name="Fang L."/>
            <person name="Zhang Z."/>
            <person name="Zhang Y."/>
            <person name="Huang X."/>
            <person name="Su Z."/>
            <person name="Tong W."/>
            <person name="Li J."/>
            <person name="Tong Z."/>
            <person name="Li S."/>
            <person name="Ye J."/>
            <person name="Wang L."/>
            <person name="Fang L."/>
            <person name="Lei T."/>
            <person name="Chen C."/>
            <person name="Chen H."/>
            <person name="Xu Z."/>
            <person name="Li H."/>
            <person name="Huang H."/>
            <person name="Zhang F."/>
            <person name="Xu H."/>
            <person name="Li N."/>
            <person name="Zhao C."/>
            <person name="Li S."/>
            <person name="Dong L."/>
            <person name="Huang Y."/>
            <person name="Li L."/>
            <person name="Xi Y."/>
            <person name="Qi Q."/>
            <person name="Li W."/>
            <person name="Zhang B."/>
            <person name="Hu W."/>
            <person name="Zhang Y."/>
            <person name="Tian X."/>
            <person name="Jiao Y."/>
            <person name="Liang X."/>
            <person name="Jin J."/>
            <person name="Gao L."/>
            <person name="Zheng W."/>
            <person name="Hao B."/>
            <person name="Liu S."/>
            <person name="Wang W."/>
            <person name="Yuan L."/>
            <person name="Cao M."/>
            <person name="McDermott J."/>
            <person name="Samudrala R."/>
            <person name="Wang J."/>
            <person name="Wong G.K."/>
            <person name="Yang H."/>
        </authorList>
    </citation>
    <scope>NUCLEOTIDE SEQUENCE [LARGE SCALE GENOMIC DNA]</scope>
    <source>
        <strain evidence="2">cv. 93-11</strain>
    </source>
</reference>